<dbReference type="Pfam" id="PF00890">
    <property type="entry name" value="FAD_binding_2"/>
    <property type="match status" value="1"/>
</dbReference>
<dbReference type="Proteomes" id="UP001057134">
    <property type="component" value="Chromosome"/>
</dbReference>
<keyword evidence="1" id="KW-0285">Flavoprotein</keyword>
<dbReference type="Gene3D" id="3.50.50.60">
    <property type="entry name" value="FAD/NAD(P)-binding domain"/>
    <property type="match status" value="1"/>
</dbReference>
<dbReference type="RefSeq" id="WP_249861679.1">
    <property type="nucleotide sequence ID" value="NZ_CP027059.1"/>
</dbReference>
<dbReference type="GO" id="GO:0016491">
    <property type="term" value="F:oxidoreductase activity"/>
    <property type="evidence" value="ECO:0007669"/>
    <property type="project" value="UniProtKB-KW"/>
</dbReference>
<dbReference type="SUPFAM" id="SSF51905">
    <property type="entry name" value="FAD/NAD(P)-binding domain"/>
    <property type="match status" value="1"/>
</dbReference>
<accession>A0ABY4RXH9</accession>
<name>A0ABY4RXH9_9BACL</name>
<dbReference type="SUPFAM" id="SSF56425">
    <property type="entry name" value="Succinate dehydrogenase/fumarate reductase flavoprotein, catalytic domain"/>
    <property type="match status" value="1"/>
</dbReference>
<dbReference type="Pfam" id="PF02910">
    <property type="entry name" value="Succ_DH_flav_C"/>
    <property type="match status" value="1"/>
</dbReference>
<evidence type="ECO:0000313" key="6">
    <source>
        <dbReference type="Proteomes" id="UP001057134"/>
    </source>
</evidence>
<protein>
    <submittedName>
        <fullName evidence="5">Fumarate reductase flavoprotein subunit</fullName>
        <ecNumber evidence="5">1.3.5.4</ecNumber>
    </submittedName>
</protein>
<feature type="domain" description="FAD-dependent oxidoreductase 2 FAD-binding" evidence="3">
    <location>
        <begin position="10"/>
        <end position="393"/>
    </location>
</feature>
<dbReference type="Gene3D" id="3.90.700.10">
    <property type="entry name" value="Succinate dehydrogenase/fumarate reductase flavoprotein, catalytic domain"/>
    <property type="match status" value="1"/>
</dbReference>
<dbReference type="PANTHER" id="PTHR11632:SF51">
    <property type="entry name" value="SUCCINATE DEHYDROGENASE [UBIQUINONE] FLAVOPROTEIN SUBUNIT, MITOCHONDRIAL"/>
    <property type="match status" value="1"/>
</dbReference>
<dbReference type="InterPro" id="IPR036188">
    <property type="entry name" value="FAD/NAD-bd_sf"/>
</dbReference>
<reference evidence="5" key="1">
    <citation type="submission" date="2018-02" db="EMBL/GenBank/DDBJ databases">
        <authorList>
            <person name="Kim S.-K."/>
            <person name="Jung H.-I."/>
            <person name="Lee S.-W."/>
        </authorList>
    </citation>
    <scope>NUCLEOTIDE SEQUENCE</scope>
    <source>
        <strain evidence="5">SK3146</strain>
    </source>
</reference>
<dbReference type="InterPro" id="IPR030664">
    <property type="entry name" value="SdhA/FrdA/AprA"/>
</dbReference>
<evidence type="ECO:0000313" key="5">
    <source>
        <dbReference type="EMBL" id="UQZ86114.1"/>
    </source>
</evidence>
<keyword evidence="6" id="KW-1185">Reference proteome</keyword>
<reference evidence="5" key="2">
    <citation type="journal article" date="2021" name="J Anim Sci Technol">
        <title>Complete genome sequence of Paenibacillus konkukensis sp. nov. SK3146 as a potential probiotic strain.</title>
        <authorList>
            <person name="Jung H.I."/>
            <person name="Park S."/>
            <person name="Niu K.M."/>
            <person name="Lee S.W."/>
            <person name="Kothari D."/>
            <person name="Yi K.J."/>
            <person name="Kim S.K."/>
        </authorList>
    </citation>
    <scope>NUCLEOTIDE SEQUENCE</scope>
    <source>
        <strain evidence="5">SK3146</strain>
    </source>
</reference>
<dbReference type="EC" id="1.3.5.4" evidence="5"/>
<evidence type="ECO:0000259" key="3">
    <source>
        <dbReference type="Pfam" id="PF00890"/>
    </source>
</evidence>
<sequence length="568" mass="61944">MMNPLHINTDVLVIGSGAAGMMAVKAAALEGAKVVLADKSLVGRGGATILAQMTVAVALGEAEEDHPDIHFEDTMNGSRGMADPDIVRTIVDRGPELILEAESYGVKWARTPDGKHSQVVAPGHSRRRCVYVDILNTGGATSAGLRKAIWKDEAIERLKNIMITKLVVEDGAVVGAVGFAMEQFRPVTIAANAVILATGGLTEIYERNSASANMTGDGFMLAAEAGAELRDMEMVQFFPIAHLHPPLVGIDPIMWDPFRYKLGGRLLNGQHEEFMDKYNNEVAGKYTAARDQTTLAIFKEVEAGRGTPHGGAYLDFRMVPEERLKEAFGPVIPILKNQGVDLTKDMVEVAPMAHFTMGGIRVNSRMETTVPGLLACGELIYGMHGANRLSGNAITEALVTGRIAAETAAQAKPKAPSGRLQAELEQELERLERLWHPRQVERDEASMLSVKRELQKLMWEGAGPLRTEAGLTRALEELRELTARVDNIALARQNYYALTLVEKIELVHMLKLSETIITGALARRESRGAHTRLDHNHAYETAVSTKFRLDAAGRWSMEEIPLPGPARS</sequence>
<evidence type="ECO:0000259" key="4">
    <source>
        <dbReference type="Pfam" id="PF02910"/>
    </source>
</evidence>
<feature type="domain" description="Fumarate reductase/succinate dehydrogenase flavoprotein-like C-terminal" evidence="4">
    <location>
        <begin position="452"/>
        <end position="537"/>
    </location>
</feature>
<gene>
    <name evidence="5" type="primary">frdA_1</name>
    <name evidence="5" type="ORF">SK3146_05406</name>
</gene>
<dbReference type="PIRSF" id="PIRSF000171">
    <property type="entry name" value="SDHA_APRA_LASPO"/>
    <property type="match status" value="1"/>
</dbReference>
<dbReference type="PRINTS" id="PR00368">
    <property type="entry name" value="FADPNR"/>
</dbReference>
<dbReference type="InterPro" id="IPR015939">
    <property type="entry name" value="Fum_Rdtase/Succ_DH_flav-like_C"/>
</dbReference>
<proteinExistence type="predicted"/>
<organism evidence="5 6">
    <name type="scientific">Paenibacillus konkukensis</name>
    <dbReference type="NCBI Taxonomy" id="2020716"/>
    <lineage>
        <taxon>Bacteria</taxon>
        <taxon>Bacillati</taxon>
        <taxon>Bacillota</taxon>
        <taxon>Bacilli</taxon>
        <taxon>Bacillales</taxon>
        <taxon>Paenibacillaceae</taxon>
        <taxon>Paenibacillus</taxon>
    </lineage>
</organism>
<dbReference type="InterPro" id="IPR037099">
    <property type="entry name" value="Fum_R/Succ_DH_flav-like_C_sf"/>
</dbReference>
<evidence type="ECO:0000256" key="1">
    <source>
        <dbReference type="ARBA" id="ARBA00022630"/>
    </source>
</evidence>
<dbReference type="InterPro" id="IPR027477">
    <property type="entry name" value="Succ_DH/fumarate_Rdtase_cat_sf"/>
</dbReference>
<dbReference type="SUPFAM" id="SSF46977">
    <property type="entry name" value="Succinate dehydrogenase/fumarate reductase flavoprotein C-terminal domain"/>
    <property type="match status" value="1"/>
</dbReference>
<keyword evidence="2 5" id="KW-0560">Oxidoreductase</keyword>
<dbReference type="EMBL" id="CP027059">
    <property type="protein sequence ID" value="UQZ86114.1"/>
    <property type="molecule type" value="Genomic_DNA"/>
</dbReference>
<dbReference type="InterPro" id="IPR003953">
    <property type="entry name" value="FAD-dep_OxRdtase_2_FAD-bd"/>
</dbReference>
<evidence type="ECO:0000256" key="2">
    <source>
        <dbReference type="ARBA" id="ARBA00023002"/>
    </source>
</evidence>
<dbReference type="PANTHER" id="PTHR11632">
    <property type="entry name" value="SUCCINATE DEHYDROGENASE 2 FLAVOPROTEIN SUBUNIT"/>
    <property type="match status" value="1"/>
</dbReference>
<dbReference type="Gene3D" id="1.20.58.100">
    <property type="entry name" value="Fumarate reductase/succinate dehydrogenase flavoprotein-like, C-terminal domain"/>
    <property type="match status" value="1"/>
</dbReference>